<gene>
    <name evidence="2" type="ORF">B0H16DRAFT_1457484</name>
</gene>
<dbReference type="EMBL" id="JARKIB010000043">
    <property type="protein sequence ID" value="KAJ7757914.1"/>
    <property type="molecule type" value="Genomic_DNA"/>
</dbReference>
<accession>A0AAD7J9F5</accession>
<organism evidence="2 3">
    <name type="scientific">Mycena metata</name>
    <dbReference type="NCBI Taxonomy" id="1033252"/>
    <lineage>
        <taxon>Eukaryota</taxon>
        <taxon>Fungi</taxon>
        <taxon>Dikarya</taxon>
        <taxon>Basidiomycota</taxon>
        <taxon>Agaricomycotina</taxon>
        <taxon>Agaricomycetes</taxon>
        <taxon>Agaricomycetidae</taxon>
        <taxon>Agaricales</taxon>
        <taxon>Marasmiineae</taxon>
        <taxon>Mycenaceae</taxon>
        <taxon>Mycena</taxon>
    </lineage>
</organism>
<keyword evidence="3" id="KW-1185">Reference proteome</keyword>
<evidence type="ECO:0000313" key="3">
    <source>
        <dbReference type="Proteomes" id="UP001215598"/>
    </source>
</evidence>
<protein>
    <submittedName>
        <fullName evidence="2">Uncharacterized protein</fullName>
    </submittedName>
</protein>
<dbReference type="Proteomes" id="UP001215598">
    <property type="component" value="Unassembled WGS sequence"/>
</dbReference>
<evidence type="ECO:0000313" key="2">
    <source>
        <dbReference type="EMBL" id="KAJ7757914.1"/>
    </source>
</evidence>
<evidence type="ECO:0000256" key="1">
    <source>
        <dbReference type="SAM" id="MobiDB-lite"/>
    </source>
</evidence>
<comment type="caution">
    <text evidence="2">The sequence shown here is derived from an EMBL/GenBank/DDBJ whole genome shotgun (WGS) entry which is preliminary data.</text>
</comment>
<name>A0AAD7J9F5_9AGAR</name>
<sequence length="261" mass="29072">MRTAPTGIESESAEERSIGSTLARHHAMRVRMYSGGDGGGDEGEAMIHCSSFQHSRRMRGLFIVPAHLRSLTVRGGDYERRYGFVSHRYLGRVVLRSLAFAYANIRALCVPGGSTSANTCFPIWAPRTSDKHDFETQVYIECNTPRNHLFAPGGYVINGAKGKVGRTRVNGARSRIIESRRLTEFARRVDFEGARVSGKERARGSLCLALHSRKKKGERRNLRGRSSGGRSGVRNSLQPLPFMFDPATFRQSSRHLDFLSA</sequence>
<proteinExistence type="predicted"/>
<feature type="region of interest" description="Disordered" evidence="1">
    <location>
        <begin position="213"/>
        <end position="239"/>
    </location>
</feature>
<dbReference type="AlphaFoldDB" id="A0AAD7J9F5"/>
<reference evidence="2" key="1">
    <citation type="submission" date="2023-03" db="EMBL/GenBank/DDBJ databases">
        <title>Massive genome expansion in bonnet fungi (Mycena s.s.) driven by repeated elements and novel gene families across ecological guilds.</title>
        <authorList>
            <consortium name="Lawrence Berkeley National Laboratory"/>
            <person name="Harder C.B."/>
            <person name="Miyauchi S."/>
            <person name="Viragh M."/>
            <person name="Kuo A."/>
            <person name="Thoen E."/>
            <person name="Andreopoulos B."/>
            <person name="Lu D."/>
            <person name="Skrede I."/>
            <person name="Drula E."/>
            <person name="Henrissat B."/>
            <person name="Morin E."/>
            <person name="Kohler A."/>
            <person name="Barry K."/>
            <person name="LaButti K."/>
            <person name="Morin E."/>
            <person name="Salamov A."/>
            <person name="Lipzen A."/>
            <person name="Mereny Z."/>
            <person name="Hegedus B."/>
            <person name="Baldrian P."/>
            <person name="Stursova M."/>
            <person name="Weitz H."/>
            <person name="Taylor A."/>
            <person name="Grigoriev I.V."/>
            <person name="Nagy L.G."/>
            <person name="Martin F."/>
            <person name="Kauserud H."/>
        </authorList>
    </citation>
    <scope>NUCLEOTIDE SEQUENCE</scope>
    <source>
        <strain evidence="2">CBHHK182m</strain>
    </source>
</reference>